<evidence type="ECO:0000256" key="4">
    <source>
        <dbReference type="SAM" id="MobiDB-lite"/>
    </source>
</evidence>
<feature type="compositionally biased region" description="Low complexity" evidence="4">
    <location>
        <begin position="1248"/>
        <end position="1274"/>
    </location>
</feature>
<accession>A0A0D2VN36</accession>
<feature type="compositionally biased region" description="Acidic residues" evidence="4">
    <location>
        <begin position="875"/>
        <end position="892"/>
    </location>
</feature>
<dbReference type="STRING" id="595528.A0A0D2VN36"/>
<dbReference type="PANTHER" id="PTHR24198:SF165">
    <property type="entry name" value="ANKYRIN REPEAT-CONTAINING PROTEIN-RELATED"/>
    <property type="match status" value="1"/>
</dbReference>
<sequence>MAMAMDNNSSSNTSGLFLGASQAEYLALLAQHQQQQQSDLFGMESTGIVDDAASFGFEYASTSEHDAAMNADLPQLQQLQQQDFHSQPDMLFSPHMQPVAFDALSMPVMPGKFDDQFLMEALHEPLTSPHTAQQVQDAKVTFDSRGLWPPVVVAEKEQFQFRIRVCPEWVAWQSLSDTHFIVAQLRSNDRELQPFWSARADENGWVEFTHVSVPNQNVARCLWNFFFYRSSLVEPIEYTPPKLPELRNPYHINPPAIKVFASRLRAESRSSPKGEAFAFPQSGPAFGAFVSSTQMNAGLRGAAMPSMMAEPRWVRLVARPDADTQFKLCRHAEQRDLHEKPHLLAFGWHGTATCSPIHQRNGQVLFWDETHVDVVAPIWNKAERVHVTPEYTLGSVTSVPRVGFDFTFYEPIVNVNDELGLVLLEDFRSRTGTGRDSFGDSRGFGFGSSGGSQDYGQSMNFGGYGSGGGFGGMMYQTAGTTTTTATPAAAAAAAAAAPSSDAGPSGKSIALDAVESKDSKTDEPVDRNAQVTAGDYERDRGHAGGASRGDASRGNNDAGNHSNPNSFNDNTRDGSSNRNNGSTNNNSSGNNSSNNNNSGNNNNNNRPDRSRPINPNACDSTGFAPLHYAASLGRDDDCRLLVTTFGANPNVIDRNGFTPLHWAVMNNRGSTVRVLIEELHAALSIVDKRCMNPFYLAVENGNVELANYLACVASTLPEAEAAMVLNSPGIDGNAPLLKAAMNGYREMLTYFVSLANVDVSVTDDKQQNVVHLTCILQRTDCLDVLLEDDRTRSLVNMGDAMGTTPLHWASHLGNLTILTRLFSAGAQLDVVDASGHWALEVCHDAQVAQWLREHAPVGLPIPDDSSRYNSSGYDSWDEEDEDEDDEDADDVELGGHPQQQQQQQQQQLQQLQHQVAVAPLADGNAPSLTHQLAPAHRQTAAQLVADHPREQLDRTSATAAHSDPTAGDVFAAIQLSPSEIKKRSEALNEKLELASRPQSLLSTILQQKDPRMFINTTSMVVAAPMLIDSEMPEDAVRALTTPAASHSRAAAAAAVPPVIIFPPQLADKPLNPSVARSALFDVLAENSSIALVVGGRIGSGKSCLLNNVAGINWTKEGTSGLATTRGSQVLTLRQGTKKIHMLDTEGIDFTAASGLGARRSEVWHMLSGLLSDRELPNPVMWYCVSPTDVLDEHEKRLIHSYRIIMPVLFVVTRGGSDEALAKRSQLLQAQDYRQADVVMVNSRARPATLPLSSAASPQSSSASTPMSPATPRSPHSQRAGGASSTASQSPGSRTSGQGFLASPFVPNTLVTLSSSPQDASPSLASRTIPESGLEDLAEATVLALTGPTLSRTFAQSELGIFQRALGIVAGAAAVTAANVVATSPAHEVQDTMSVFSAQASMMLAIARVFLVPSANEAAIADARSMLSTLLGGAWSPNIPTSAIDVARKIPGLEGAAGPMPVRSSFTMTAALGIAVIMSVRASIHAGLPTRFDKDLAASTAGVFFPLVRMGADKLASLLSKAAANPGQVEKDLQNLSF</sequence>
<feature type="compositionally biased region" description="Polar residues" evidence="4">
    <location>
        <begin position="1282"/>
        <end position="1297"/>
    </location>
</feature>
<keyword evidence="1" id="KW-0677">Repeat</keyword>
<feature type="region of interest" description="Disordered" evidence="4">
    <location>
        <begin position="858"/>
        <end position="913"/>
    </location>
</feature>
<dbReference type="EMBL" id="KE346362">
    <property type="protein sequence ID" value="KJE91627.1"/>
    <property type="molecule type" value="Genomic_DNA"/>
</dbReference>
<dbReference type="PANTHER" id="PTHR24198">
    <property type="entry name" value="ANKYRIN REPEAT AND PROTEIN KINASE DOMAIN-CONTAINING PROTEIN"/>
    <property type="match status" value="1"/>
</dbReference>
<dbReference type="Gene3D" id="1.25.40.20">
    <property type="entry name" value="Ankyrin repeat-containing domain"/>
    <property type="match status" value="2"/>
</dbReference>
<dbReference type="InParanoid" id="A0A0D2VN36"/>
<dbReference type="OrthoDB" id="194358at2759"/>
<keyword evidence="2 3" id="KW-0040">ANK repeat</keyword>
<dbReference type="Proteomes" id="UP000008743">
    <property type="component" value="Unassembled WGS sequence"/>
</dbReference>
<dbReference type="SMART" id="SM00248">
    <property type="entry name" value="ANK"/>
    <property type="match status" value="6"/>
</dbReference>
<dbReference type="Gene3D" id="3.40.50.300">
    <property type="entry name" value="P-loop containing nucleotide triphosphate hydrolases"/>
    <property type="match status" value="1"/>
</dbReference>
<feature type="repeat" description="ANK" evidence="3">
    <location>
        <begin position="621"/>
        <end position="654"/>
    </location>
</feature>
<dbReference type="InterPro" id="IPR036770">
    <property type="entry name" value="Ankyrin_rpt-contain_sf"/>
</dbReference>
<organism evidence="5 6">
    <name type="scientific">Capsaspora owczarzaki (strain ATCC 30864)</name>
    <dbReference type="NCBI Taxonomy" id="595528"/>
    <lineage>
        <taxon>Eukaryota</taxon>
        <taxon>Filasterea</taxon>
        <taxon>Capsaspora</taxon>
    </lineage>
</organism>
<dbReference type="SUPFAM" id="SSF48403">
    <property type="entry name" value="Ankyrin repeat"/>
    <property type="match status" value="1"/>
</dbReference>
<evidence type="ECO:0000256" key="3">
    <source>
        <dbReference type="PROSITE-ProRule" id="PRU00023"/>
    </source>
</evidence>
<feature type="compositionally biased region" description="Polar residues" evidence="4">
    <location>
        <begin position="555"/>
        <end position="567"/>
    </location>
</feature>
<keyword evidence="6" id="KW-1185">Reference proteome</keyword>
<dbReference type="Pfam" id="PF12796">
    <property type="entry name" value="Ank_2"/>
    <property type="match status" value="2"/>
</dbReference>
<dbReference type="CDD" id="cd00882">
    <property type="entry name" value="Ras_like_GTPase"/>
    <property type="match status" value="1"/>
</dbReference>
<feature type="compositionally biased region" description="Basic and acidic residues" evidence="4">
    <location>
        <begin position="514"/>
        <end position="526"/>
    </location>
</feature>
<evidence type="ECO:0000256" key="1">
    <source>
        <dbReference type="ARBA" id="ARBA00022737"/>
    </source>
</evidence>
<gene>
    <name evidence="5" type="ORF">CAOG_002740</name>
</gene>
<evidence type="ECO:0000256" key="2">
    <source>
        <dbReference type="ARBA" id="ARBA00023043"/>
    </source>
</evidence>
<dbReference type="SUPFAM" id="SSF52540">
    <property type="entry name" value="P-loop containing nucleoside triphosphate hydrolases"/>
    <property type="match status" value="1"/>
</dbReference>
<evidence type="ECO:0000313" key="5">
    <source>
        <dbReference type="EMBL" id="KJE91627.1"/>
    </source>
</evidence>
<dbReference type="InterPro" id="IPR027417">
    <property type="entry name" value="P-loop_NTPase"/>
</dbReference>
<reference evidence="6" key="1">
    <citation type="submission" date="2011-02" db="EMBL/GenBank/DDBJ databases">
        <title>The Genome Sequence of Capsaspora owczarzaki ATCC 30864.</title>
        <authorList>
            <person name="Russ C."/>
            <person name="Cuomo C."/>
            <person name="Burger G."/>
            <person name="Gray M.W."/>
            <person name="Holland P.W.H."/>
            <person name="King N."/>
            <person name="Lang F.B.F."/>
            <person name="Roger A.J."/>
            <person name="Ruiz-Trillo I."/>
            <person name="Young S.K."/>
            <person name="Zeng Q."/>
            <person name="Gargeya S."/>
            <person name="Alvarado L."/>
            <person name="Berlin A."/>
            <person name="Chapman S.B."/>
            <person name="Chen Z."/>
            <person name="Freedman E."/>
            <person name="Gellesch M."/>
            <person name="Goldberg J."/>
            <person name="Griggs A."/>
            <person name="Gujja S."/>
            <person name="Heilman E."/>
            <person name="Heiman D."/>
            <person name="Howarth C."/>
            <person name="Mehta T."/>
            <person name="Neiman D."/>
            <person name="Pearson M."/>
            <person name="Roberts A."/>
            <person name="Saif S."/>
            <person name="Shea T."/>
            <person name="Shenoy N."/>
            <person name="Sisk P."/>
            <person name="Stolte C."/>
            <person name="Sykes S."/>
            <person name="White J."/>
            <person name="Yandava C."/>
            <person name="Haas B."/>
            <person name="Nusbaum C."/>
            <person name="Birren B."/>
        </authorList>
    </citation>
    <scope>NUCLEOTIDE SEQUENCE</scope>
    <source>
        <strain evidence="6">ATCC 30864</strain>
    </source>
</reference>
<name>A0A0D2VN36_CAPO3</name>
<protein>
    <submittedName>
        <fullName evidence="5">Uncharacterized protein</fullName>
    </submittedName>
</protein>
<feature type="compositionally biased region" description="Low complexity" evidence="4">
    <location>
        <begin position="898"/>
        <end position="913"/>
    </location>
</feature>
<dbReference type="eggNOG" id="KOG0504">
    <property type="taxonomic scope" value="Eukaryota"/>
</dbReference>
<feature type="repeat" description="ANK" evidence="3">
    <location>
        <begin position="801"/>
        <end position="833"/>
    </location>
</feature>
<dbReference type="InterPro" id="IPR002110">
    <property type="entry name" value="Ankyrin_rpt"/>
</dbReference>
<proteinExistence type="predicted"/>
<dbReference type="PROSITE" id="PS50297">
    <property type="entry name" value="ANK_REP_REGION"/>
    <property type="match status" value="2"/>
</dbReference>
<feature type="compositionally biased region" description="Low complexity" evidence="4">
    <location>
        <begin position="573"/>
        <end position="605"/>
    </location>
</feature>
<dbReference type="RefSeq" id="XP_004349490.1">
    <property type="nucleotide sequence ID" value="XM_004349440.2"/>
</dbReference>
<feature type="repeat" description="ANK" evidence="3">
    <location>
        <begin position="655"/>
        <end position="677"/>
    </location>
</feature>
<feature type="region of interest" description="Disordered" evidence="4">
    <location>
        <begin position="1248"/>
        <end position="1298"/>
    </location>
</feature>
<dbReference type="PROSITE" id="PS50088">
    <property type="entry name" value="ANK_REPEAT"/>
    <property type="match status" value="3"/>
</dbReference>
<feature type="region of interest" description="Disordered" evidence="4">
    <location>
        <begin position="514"/>
        <end position="618"/>
    </location>
</feature>
<evidence type="ECO:0000313" key="6">
    <source>
        <dbReference type="Proteomes" id="UP000008743"/>
    </source>
</evidence>